<dbReference type="CDD" id="cd07377">
    <property type="entry name" value="WHTH_GntR"/>
    <property type="match status" value="1"/>
</dbReference>
<dbReference type="Gene3D" id="3.40.50.2300">
    <property type="match status" value="2"/>
</dbReference>
<evidence type="ECO:0000313" key="6">
    <source>
        <dbReference type="Proteomes" id="UP001528920"/>
    </source>
</evidence>
<dbReference type="InterPro" id="IPR028082">
    <property type="entry name" value="Peripla_BP_I"/>
</dbReference>
<dbReference type="RefSeq" id="WP_275111819.1">
    <property type="nucleotide sequence ID" value="NZ_JAKJSC010000011.1"/>
</dbReference>
<dbReference type="SUPFAM" id="SSF53822">
    <property type="entry name" value="Periplasmic binding protein-like I"/>
    <property type="match status" value="1"/>
</dbReference>
<sequence length="343" mass="39571">MNLRGHIPIYKKLIEFYRNRIISQEYLPGAKIDSINKIMSRHQVSRETAKRVLQALIAENLVISQPGRGTFINGVTSMVKKWGMVIPFYSTNIEQLISEISKQAQFSGRKLEYFLHYNNPDEEMRSIGQLIQKGYEAIIIVPNYDESITGEFYRRLNPGKTKIVLADNTMAGSYFNYAIQSYDLGVTRAVDYLAEWEEKGNYLLLSSERWQGRNLVFDHMKQTFEMILEMKYPDRKLFHSADINDLSVDFFRGNNIRGVLAIQDSLTVRLIGKLKKWGFSIPEEIRLVSYGNTELSELFTPAITVVDCQYEEMANKIGQLINETSNLIGKQIIIQPKLIVRET</sequence>
<dbReference type="Pfam" id="PF13377">
    <property type="entry name" value="Peripla_BP_3"/>
    <property type="match status" value="1"/>
</dbReference>
<dbReference type="InterPro" id="IPR000524">
    <property type="entry name" value="Tscrpt_reg_HTH_GntR"/>
</dbReference>
<protein>
    <submittedName>
        <fullName evidence="5">GntR family transcriptional regulator</fullName>
    </submittedName>
</protein>
<reference evidence="5 6" key="1">
    <citation type="submission" date="2022-01" db="EMBL/GenBank/DDBJ databases">
        <title>Labilibaculum sp. nov, a marine bacterium isolated from Antarctica.</title>
        <authorList>
            <person name="Dai W."/>
        </authorList>
    </citation>
    <scope>NUCLEOTIDE SEQUENCE [LARGE SCALE GENOMIC DNA]</scope>
    <source>
        <strain evidence="5 6">DW002</strain>
    </source>
</reference>
<dbReference type="PANTHER" id="PTHR30146:SF109">
    <property type="entry name" value="HTH-TYPE TRANSCRIPTIONAL REGULATOR GALS"/>
    <property type="match status" value="1"/>
</dbReference>
<dbReference type="InterPro" id="IPR036388">
    <property type="entry name" value="WH-like_DNA-bd_sf"/>
</dbReference>
<feature type="domain" description="HTH gntR-type" evidence="4">
    <location>
        <begin position="7"/>
        <end position="75"/>
    </location>
</feature>
<evidence type="ECO:0000256" key="2">
    <source>
        <dbReference type="ARBA" id="ARBA00023125"/>
    </source>
</evidence>
<comment type="caution">
    <text evidence="5">The sequence shown here is derived from an EMBL/GenBank/DDBJ whole genome shotgun (WGS) entry which is preliminary data.</text>
</comment>
<keyword evidence="1" id="KW-0805">Transcription regulation</keyword>
<proteinExistence type="predicted"/>
<evidence type="ECO:0000259" key="4">
    <source>
        <dbReference type="PROSITE" id="PS50949"/>
    </source>
</evidence>
<dbReference type="PANTHER" id="PTHR30146">
    <property type="entry name" value="LACI-RELATED TRANSCRIPTIONAL REPRESSOR"/>
    <property type="match status" value="1"/>
</dbReference>
<dbReference type="Proteomes" id="UP001528920">
    <property type="component" value="Unassembled WGS sequence"/>
</dbReference>
<dbReference type="EMBL" id="JAKJSC010000011">
    <property type="protein sequence ID" value="MDE5420489.1"/>
    <property type="molecule type" value="Genomic_DNA"/>
</dbReference>
<keyword evidence="2" id="KW-0238">DNA-binding</keyword>
<accession>A0ABT5VYK9</accession>
<evidence type="ECO:0000256" key="3">
    <source>
        <dbReference type="ARBA" id="ARBA00023163"/>
    </source>
</evidence>
<evidence type="ECO:0000256" key="1">
    <source>
        <dbReference type="ARBA" id="ARBA00023015"/>
    </source>
</evidence>
<dbReference type="Pfam" id="PF00392">
    <property type="entry name" value="GntR"/>
    <property type="match status" value="1"/>
</dbReference>
<dbReference type="PROSITE" id="PS50949">
    <property type="entry name" value="HTH_GNTR"/>
    <property type="match status" value="1"/>
</dbReference>
<gene>
    <name evidence="5" type="ORF">L3049_21060</name>
</gene>
<organism evidence="5 6">
    <name type="scientific">Paralabilibaculum antarcticum</name>
    <dbReference type="NCBI Taxonomy" id="2912572"/>
    <lineage>
        <taxon>Bacteria</taxon>
        <taxon>Pseudomonadati</taxon>
        <taxon>Bacteroidota</taxon>
        <taxon>Bacteroidia</taxon>
        <taxon>Marinilabiliales</taxon>
        <taxon>Marinifilaceae</taxon>
        <taxon>Paralabilibaculum</taxon>
    </lineage>
</organism>
<evidence type="ECO:0000313" key="5">
    <source>
        <dbReference type="EMBL" id="MDE5420489.1"/>
    </source>
</evidence>
<dbReference type="InterPro" id="IPR036390">
    <property type="entry name" value="WH_DNA-bd_sf"/>
</dbReference>
<keyword evidence="3" id="KW-0804">Transcription</keyword>
<dbReference type="InterPro" id="IPR046335">
    <property type="entry name" value="LacI/GalR-like_sensor"/>
</dbReference>
<name>A0ABT5VYK9_9BACT</name>
<dbReference type="SMART" id="SM00345">
    <property type="entry name" value="HTH_GNTR"/>
    <property type="match status" value="1"/>
</dbReference>
<keyword evidence="6" id="KW-1185">Reference proteome</keyword>
<dbReference type="Gene3D" id="1.10.10.10">
    <property type="entry name" value="Winged helix-like DNA-binding domain superfamily/Winged helix DNA-binding domain"/>
    <property type="match status" value="1"/>
</dbReference>
<dbReference type="SUPFAM" id="SSF46785">
    <property type="entry name" value="Winged helix' DNA-binding domain"/>
    <property type="match status" value="1"/>
</dbReference>